<accession>A0ABW0XFB3</accession>
<organism evidence="1 2">
    <name type="scientific">Kitasatospora misakiensis</name>
    <dbReference type="NCBI Taxonomy" id="67330"/>
    <lineage>
        <taxon>Bacteria</taxon>
        <taxon>Bacillati</taxon>
        <taxon>Actinomycetota</taxon>
        <taxon>Actinomycetes</taxon>
        <taxon>Kitasatosporales</taxon>
        <taxon>Streptomycetaceae</taxon>
        <taxon>Kitasatospora</taxon>
    </lineage>
</organism>
<name>A0ABW0XFB3_9ACTN</name>
<dbReference type="Proteomes" id="UP001595975">
    <property type="component" value="Unassembled WGS sequence"/>
</dbReference>
<keyword evidence="2" id="KW-1185">Reference proteome</keyword>
<reference evidence="2" key="1">
    <citation type="journal article" date="2019" name="Int. J. Syst. Evol. Microbiol.">
        <title>The Global Catalogue of Microorganisms (GCM) 10K type strain sequencing project: providing services to taxonomists for standard genome sequencing and annotation.</title>
        <authorList>
            <consortium name="The Broad Institute Genomics Platform"/>
            <consortium name="The Broad Institute Genome Sequencing Center for Infectious Disease"/>
            <person name="Wu L."/>
            <person name="Ma J."/>
        </authorList>
    </citation>
    <scope>NUCLEOTIDE SEQUENCE [LARGE SCALE GENOMIC DNA]</scope>
    <source>
        <strain evidence="2">CGMCC 4.1437</strain>
    </source>
</reference>
<sequence>MDVATVTEAAGTALVGAMATDLWGKAVDGVTALWRRAYPDRAETVAAELEQTRRQVLAARQSNDERALQDLRTGWQLRLAQFLDLEDHKLAEELVAELHRLVEEELKSAASLSEHNCANKVEMKVVALGTSRVNQVAGNQYNYKD</sequence>
<evidence type="ECO:0000313" key="2">
    <source>
        <dbReference type="Proteomes" id="UP001595975"/>
    </source>
</evidence>
<proteinExistence type="predicted"/>
<dbReference type="RefSeq" id="WP_380230107.1">
    <property type="nucleotide sequence ID" value="NZ_JBHSOF010000112.1"/>
</dbReference>
<evidence type="ECO:0000313" key="1">
    <source>
        <dbReference type="EMBL" id="MFC5668477.1"/>
    </source>
</evidence>
<gene>
    <name evidence="1" type="ORF">ACFP3U_36660</name>
</gene>
<comment type="caution">
    <text evidence="1">The sequence shown here is derived from an EMBL/GenBank/DDBJ whole genome shotgun (WGS) entry which is preliminary data.</text>
</comment>
<dbReference type="EMBL" id="JBHSOF010000112">
    <property type="protein sequence ID" value="MFC5668477.1"/>
    <property type="molecule type" value="Genomic_DNA"/>
</dbReference>
<protein>
    <submittedName>
        <fullName evidence="1">Uncharacterized protein</fullName>
    </submittedName>
</protein>